<dbReference type="PROSITE" id="PS51257">
    <property type="entry name" value="PROKAR_LIPOPROTEIN"/>
    <property type="match status" value="1"/>
</dbReference>
<comment type="caution">
    <text evidence="1">The sequence shown here is derived from an EMBL/GenBank/DDBJ whole genome shotgun (WGS) entry which is preliminary data.</text>
</comment>
<evidence type="ECO:0000313" key="2">
    <source>
        <dbReference type="Proteomes" id="UP001140817"/>
    </source>
</evidence>
<gene>
    <name evidence="1" type="ORF">NSA58_07575</name>
</gene>
<dbReference type="AlphaFoldDB" id="A0A9X2MB78"/>
<organism evidence="1 2">
    <name type="scientific">Terrisporobacter muris</name>
    <dbReference type="NCBI Taxonomy" id="2963284"/>
    <lineage>
        <taxon>Bacteria</taxon>
        <taxon>Bacillati</taxon>
        <taxon>Bacillota</taxon>
        <taxon>Clostridia</taxon>
        <taxon>Peptostreptococcales</taxon>
        <taxon>Peptostreptococcaceae</taxon>
        <taxon>Terrisporobacter</taxon>
    </lineage>
</organism>
<proteinExistence type="predicted"/>
<dbReference type="Proteomes" id="UP001140817">
    <property type="component" value="Unassembled WGS sequence"/>
</dbReference>
<evidence type="ECO:0000313" key="1">
    <source>
        <dbReference type="EMBL" id="MCR1822642.1"/>
    </source>
</evidence>
<protein>
    <recommendedName>
        <fullName evidence="3">Lipoprotein</fullName>
    </recommendedName>
</protein>
<reference evidence="1" key="1">
    <citation type="submission" date="2022-07" db="EMBL/GenBank/DDBJ databases">
        <title>Enhanced cultured diversity of the mouse gut microbiota enables custom-made synthetic communities.</title>
        <authorList>
            <person name="Afrizal A."/>
        </authorList>
    </citation>
    <scope>NUCLEOTIDE SEQUENCE</scope>
    <source>
        <strain evidence="1">DSM 29186</strain>
    </source>
</reference>
<evidence type="ECO:0008006" key="3">
    <source>
        <dbReference type="Google" id="ProtNLM"/>
    </source>
</evidence>
<name>A0A9X2MB78_9FIRM</name>
<accession>A0A9X2MB78</accession>
<keyword evidence="2" id="KW-1185">Reference proteome</keyword>
<dbReference type="RefSeq" id="WP_257560347.1">
    <property type="nucleotide sequence ID" value="NZ_JANKBY010000068.1"/>
</dbReference>
<sequence>MKKQLKTLGMGLVLGTTLMTMVGCSSTESGTSNITSREDEVNAMLTEVVSSLGKEIDFGEAYLNKYMQEMSEEEYVVTMTNEINGVVREELFINENNPIDVKESEINDDSLNLLIEAEILSDMQHLEDKQIKNDINNVYEETLDEFAVDGDEGITLDEARQILEDYVAENYPEDYYSEPSGDNGSVRRVNVYDSEGNYIESVEFEYLTEEITTKKYR</sequence>
<dbReference type="EMBL" id="JANKBY010000068">
    <property type="protein sequence ID" value="MCR1822642.1"/>
    <property type="molecule type" value="Genomic_DNA"/>
</dbReference>